<feature type="transmembrane region" description="Helical" evidence="2">
    <location>
        <begin position="307"/>
        <end position="326"/>
    </location>
</feature>
<comment type="caution">
    <text evidence="3">The sequence shown here is derived from an EMBL/GenBank/DDBJ whole genome shotgun (WGS) entry which is preliminary data.</text>
</comment>
<reference evidence="3 4" key="1">
    <citation type="submission" date="2019-09" db="EMBL/GenBank/DDBJ databases">
        <title>Nocardioides panacisoli sp. nov., isolated from the soil of a ginseng field.</title>
        <authorList>
            <person name="Cho C."/>
        </authorList>
    </citation>
    <scope>NUCLEOTIDE SEQUENCE [LARGE SCALE GENOMIC DNA]</scope>
    <source>
        <strain evidence="3 4">BN140041</strain>
    </source>
</reference>
<feature type="transmembrane region" description="Helical" evidence="2">
    <location>
        <begin position="162"/>
        <end position="183"/>
    </location>
</feature>
<keyword evidence="2" id="KW-1133">Transmembrane helix</keyword>
<accession>A0A5B1M460</accession>
<feature type="transmembrane region" description="Helical" evidence="2">
    <location>
        <begin position="119"/>
        <end position="138"/>
    </location>
</feature>
<evidence type="ECO:0000313" key="3">
    <source>
        <dbReference type="EMBL" id="KAA1427722.1"/>
    </source>
</evidence>
<evidence type="ECO:0000313" key="4">
    <source>
        <dbReference type="Proteomes" id="UP000324351"/>
    </source>
</evidence>
<evidence type="ECO:0008006" key="5">
    <source>
        <dbReference type="Google" id="ProtNLM"/>
    </source>
</evidence>
<protein>
    <recommendedName>
        <fullName evidence="5">DUF998 domain-containing protein</fullName>
    </recommendedName>
</protein>
<gene>
    <name evidence="3" type="ORF">F0U47_09805</name>
</gene>
<feature type="transmembrane region" description="Helical" evidence="2">
    <location>
        <begin position="278"/>
        <end position="301"/>
    </location>
</feature>
<sequence>MTSYEERPTPPVEEQSHGAPEAPATPPIENQTTPPIEDEVSQPMEERVHSTYRYLRVIAVLPAVWLLLAMAVVWVVRGEVFDSISDYYGGPLRDVFVGALMASGICLVAYKGESKLEDYALNFAGINAFFVALVPNSFPDLLDEASAAEDAGEPLAVGSADLLQNLGIAVGTFVVVVGIFIVVDSLFFKWTRFSWAEQGRLANVLIGLSWVAEIVLAGVVLFVVVTTLAGDESTWAFTAVHFGAASLLVLNLAFAAASHAFPGRLRTAADAPADPRKIVAAFRFIVIAMTLGIVAACIAIPADVPYAVIAVEVWEIVLFIIFWILATRSEWRRAGAPA</sequence>
<feature type="transmembrane region" description="Helical" evidence="2">
    <location>
        <begin position="235"/>
        <end position="257"/>
    </location>
</feature>
<feature type="transmembrane region" description="Helical" evidence="2">
    <location>
        <begin position="54"/>
        <end position="75"/>
    </location>
</feature>
<reference evidence="3 4" key="2">
    <citation type="submission" date="2019-09" db="EMBL/GenBank/DDBJ databases">
        <authorList>
            <person name="Jin C."/>
        </authorList>
    </citation>
    <scope>NUCLEOTIDE SEQUENCE [LARGE SCALE GENOMIC DNA]</scope>
    <source>
        <strain evidence="3 4">BN140041</strain>
    </source>
</reference>
<proteinExistence type="predicted"/>
<feature type="region of interest" description="Disordered" evidence="1">
    <location>
        <begin position="1"/>
        <end position="43"/>
    </location>
</feature>
<organism evidence="3 4">
    <name type="scientific">Nocardioides antri</name>
    <dbReference type="NCBI Taxonomy" id="2607659"/>
    <lineage>
        <taxon>Bacteria</taxon>
        <taxon>Bacillati</taxon>
        <taxon>Actinomycetota</taxon>
        <taxon>Actinomycetes</taxon>
        <taxon>Propionibacteriales</taxon>
        <taxon>Nocardioidaceae</taxon>
        <taxon>Nocardioides</taxon>
    </lineage>
</organism>
<dbReference type="AlphaFoldDB" id="A0A5B1M460"/>
<evidence type="ECO:0000256" key="2">
    <source>
        <dbReference type="SAM" id="Phobius"/>
    </source>
</evidence>
<name>A0A5B1M460_9ACTN</name>
<feature type="transmembrane region" description="Helical" evidence="2">
    <location>
        <begin position="95"/>
        <end position="112"/>
    </location>
</feature>
<keyword evidence="2" id="KW-0472">Membrane</keyword>
<dbReference type="EMBL" id="VUJW01000003">
    <property type="protein sequence ID" value="KAA1427722.1"/>
    <property type="molecule type" value="Genomic_DNA"/>
</dbReference>
<keyword evidence="2" id="KW-0812">Transmembrane</keyword>
<feature type="transmembrane region" description="Helical" evidence="2">
    <location>
        <begin position="204"/>
        <end position="229"/>
    </location>
</feature>
<evidence type="ECO:0000256" key="1">
    <source>
        <dbReference type="SAM" id="MobiDB-lite"/>
    </source>
</evidence>
<dbReference type="Proteomes" id="UP000324351">
    <property type="component" value="Unassembled WGS sequence"/>
</dbReference>
<keyword evidence="4" id="KW-1185">Reference proteome</keyword>